<dbReference type="Proteomes" id="UP000000718">
    <property type="component" value="Chromosome"/>
</dbReference>
<sequence length="293" mass="34214">MKRNNFIFLVFVCIMLVFISCSQKSEIVSKSAISVYTSLYPLQHFTKWIMPEAQIQVLIPSQIDPHNFEPSLKDIQKLFNANMVVYLGNTDIDRWIDKIKDELTLKGIKVVRLQDYIAFKKYSLGSEIDPHIWLDPILVLEIIKVIKDKAQELYPDKKDMYEKNFSLYSEKLKELDRDYKKALSNCSLKEVIGSHEFLNYLSARYGFNFHFIVHEPEEEPPLKKIQKLKNLIKQSSIGYIICEPEGEKIAKTLSEETGVKILKFNTFHQISTIDYFQAMRDNLEVLKTALNCK</sequence>
<dbReference type="Pfam" id="PF01297">
    <property type="entry name" value="ZnuA"/>
    <property type="match status" value="1"/>
</dbReference>
<organism evidence="4 5">
    <name type="scientific">Thermodesulfovibrio yellowstonii (strain ATCC 51303 / DSM 11347 / YP87)</name>
    <dbReference type="NCBI Taxonomy" id="289376"/>
    <lineage>
        <taxon>Bacteria</taxon>
        <taxon>Pseudomonadati</taxon>
        <taxon>Nitrospirota</taxon>
        <taxon>Thermodesulfovibrionia</taxon>
        <taxon>Thermodesulfovibrionales</taxon>
        <taxon>Thermodesulfovibrionaceae</taxon>
        <taxon>Thermodesulfovibrio</taxon>
    </lineage>
</organism>
<dbReference type="GO" id="GO:0046872">
    <property type="term" value="F:metal ion binding"/>
    <property type="evidence" value="ECO:0007669"/>
    <property type="project" value="InterPro"/>
</dbReference>
<dbReference type="PATRIC" id="fig|289376.4.peg.1712"/>
<keyword evidence="5" id="KW-1185">Reference proteome</keyword>
<keyword evidence="2" id="KW-0813">Transport</keyword>
<dbReference type="Gene3D" id="3.40.50.1980">
    <property type="entry name" value="Nitrogenase molybdenum iron protein domain"/>
    <property type="match status" value="2"/>
</dbReference>
<comment type="similarity">
    <text evidence="1">Belongs to the bacterial solute-binding protein 9 family.</text>
</comment>
<dbReference type="GO" id="GO:0006829">
    <property type="term" value="P:zinc ion transport"/>
    <property type="evidence" value="ECO:0000318"/>
    <property type="project" value="GO_Central"/>
</dbReference>
<dbReference type="STRING" id="289376.THEYE_A1756"/>
<dbReference type="OrthoDB" id="9810636at2"/>
<dbReference type="KEGG" id="tye:THEYE_A1756"/>
<dbReference type="PROSITE" id="PS51257">
    <property type="entry name" value="PROKAR_LIPOPROTEIN"/>
    <property type="match status" value="1"/>
</dbReference>
<dbReference type="FunCoup" id="B5YH57">
    <property type="interactions" value="147"/>
</dbReference>
<accession>B5YH57</accession>
<reference evidence="4 5" key="2">
    <citation type="journal article" date="2015" name="Genome Announc.">
        <title>Genome Sequence of the Sulfate-Reducing Thermophilic Bacterium Thermodesulfovibrio yellowstonii Strain DSM 11347T (Phylum Nitrospirae).</title>
        <authorList>
            <person name="Bhatnagar S."/>
            <person name="Badger J.H."/>
            <person name="Madupu R."/>
            <person name="Khouri H.M."/>
            <person name="O'Connor E.M."/>
            <person name="Robb F.T."/>
            <person name="Ward N.L."/>
            <person name="Eisen J.A."/>
        </authorList>
    </citation>
    <scope>NUCLEOTIDE SEQUENCE [LARGE SCALE GENOMIC DNA]</scope>
    <source>
        <strain evidence="5">ATCC 51303 / DSM 11347 / YP87</strain>
    </source>
</reference>
<evidence type="ECO:0000256" key="2">
    <source>
        <dbReference type="ARBA" id="ARBA00022448"/>
    </source>
</evidence>
<name>B5YH57_THEYD</name>
<keyword evidence="3" id="KW-0732">Signal</keyword>
<dbReference type="EnsemblBacteria" id="ACI22178">
    <property type="protein sequence ID" value="ACI22178"/>
    <property type="gene ID" value="THEYE_A1756"/>
</dbReference>
<dbReference type="InterPro" id="IPR006127">
    <property type="entry name" value="ZnuA-like"/>
</dbReference>
<dbReference type="InParanoid" id="B5YH57"/>
<evidence type="ECO:0000313" key="5">
    <source>
        <dbReference type="Proteomes" id="UP000000718"/>
    </source>
</evidence>
<dbReference type="PANTHER" id="PTHR42953:SF3">
    <property type="entry name" value="HIGH-AFFINITY ZINC UPTAKE SYSTEM PROTEIN ZNUA"/>
    <property type="match status" value="1"/>
</dbReference>
<dbReference type="eggNOG" id="COG0803">
    <property type="taxonomic scope" value="Bacteria"/>
</dbReference>
<evidence type="ECO:0000256" key="3">
    <source>
        <dbReference type="ARBA" id="ARBA00022729"/>
    </source>
</evidence>
<evidence type="ECO:0000256" key="1">
    <source>
        <dbReference type="ARBA" id="ARBA00011028"/>
    </source>
</evidence>
<dbReference type="HOGENOM" id="CLU_016838_1_0_0"/>
<dbReference type="PANTHER" id="PTHR42953">
    <property type="entry name" value="HIGH-AFFINITY ZINC UPTAKE SYSTEM PROTEIN ZNUA-RELATED"/>
    <property type="match status" value="1"/>
</dbReference>
<proteinExistence type="inferred from homology"/>
<reference evidence="5" key="1">
    <citation type="submission" date="2008-08" db="EMBL/GenBank/DDBJ databases">
        <title>The complete genome sequence of Thermodesulfovibrio yellowstonii strain ATCC 51303 / DSM 11347 / YP87.</title>
        <authorList>
            <person name="Dodson R.J."/>
            <person name="Durkin A.S."/>
            <person name="Wu M."/>
            <person name="Eisen J."/>
            <person name="Sutton G."/>
        </authorList>
    </citation>
    <scope>NUCLEOTIDE SEQUENCE [LARGE SCALE GENOMIC DNA]</scope>
    <source>
        <strain evidence="5">ATCC 51303 / DSM 11347 / YP87</strain>
    </source>
</reference>
<dbReference type="EMBL" id="CP001147">
    <property type="protein sequence ID" value="ACI22178.1"/>
    <property type="molecule type" value="Genomic_DNA"/>
</dbReference>
<protein>
    <submittedName>
        <fullName evidence="4">High-affinity zinc uptake system protein ZnuA, putative</fullName>
    </submittedName>
</protein>
<dbReference type="InterPro" id="IPR050492">
    <property type="entry name" value="Bact_metal-bind_prot9"/>
</dbReference>
<dbReference type="AlphaFoldDB" id="B5YH57"/>
<evidence type="ECO:0000313" key="4">
    <source>
        <dbReference type="EMBL" id="ACI22178.1"/>
    </source>
</evidence>
<dbReference type="SUPFAM" id="SSF53807">
    <property type="entry name" value="Helical backbone' metal receptor"/>
    <property type="match status" value="1"/>
</dbReference>
<gene>
    <name evidence="4" type="ordered locus">THEYE_A1756</name>
</gene>